<dbReference type="Pfam" id="PF13604">
    <property type="entry name" value="AAA_30"/>
    <property type="match status" value="1"/>
</dbReference>
<protein>
    <recommendedName>
        <fullName evidence="3">DNA2/NAM7 helicase helicase domain-containing protein</fullName>
    </recommendedName>
</protein>
<dbReference type="PANTHER" id="PTHR43788:SF8">
    <property type="entry name" value="DNA-BINDING PROTEIN SMUBP-2"/>
    <property type="match status" value="1"/>
</dbReference>
<evidence type="ECO:0000313" key="1">
    <source>
        <dbReference type="EMBL" id="KIK52418.1"/>
    </source>
</evidence>
<accession>A0A0D0CBY2</accession>
<evidence type="ECO:0000313" key="2">
    <source>
        <dbReference type="Proteomes" id="UP000053593"/>
    </source>
</evidence>
<gene>
    <name evidence="1" type="ORF">GYMLUDRAFT_64252</name>
</gene>
<dbReference type="AlphaFoldDB" id="A0A0D0CBY2"/>
<proteinExistence type="predicted"/>
<dbReference type="InterPro" id="IPR027417">
    <property type="entry name" value="P-loop_NTPase"/>
</dbReference>
<dbReference type="CDD" id="cd17934">
    <property type="entry name" value="DEXXQc_Upf1-like"/>
    <property type="match status" value="1"/>
</dbReference>
<dbReference type="SUPFAM" id="SSF52540">
    <property type="entry name" value="P-loop containing nucleoside triphosphate hydrolases"/>
    <property type="match status" value="1"/>
</dbReference>
<keyword evidence="2" id="KW-1185">Reference proteome</keyword>
<dbReference type="PANTHER" id="PTHR43788">
    <property type="entry name" value="DNA2/NAM7 HELICASE FAMILY MEMBER"/>
    <property type="match status" value="1"/>
</dbReference>
<dbReference type="Gene3D" id="3.40.50.300">
    <property type="entry name" value="P-loop containing nucleotide triphosphate hydrolases"/>
    <property type="match status" value="1"/>
</dbReference>
<reference evidence="1 2" key="1">
    <citation type="submission" date="2014-04" db="EMBL/GenBank/DDBJ databases">
        <title>Evolutionary Origins and Diversification of the Mycorrhizal Mutualists.</title>
        <authorList>
            <consortium name="DOE Joint Genome Institute"/>
            <consortium name="Mycorrhizal Genomics Consortium"/>
            <person name="Kohler A."/>
            <person name="Kuo A."/>
            <person name="Nagy L.G."/>
            <person name="Floudas D."/>
            <person name="Copeland A."/>
            <person name="Barry K.W."/>
            <person name="Cichocki N."/>
            <person name="Veneault-Fourrey C."/>
            <person name="LaButti K."/>
            <person name="Lindquist E.A."/>
            <person name="Lipzen A."/>
            <person name="Lundell T."/>
            <person name="Morin E."/>
            <person name="Murat C."/>
            <person name="Riley R."/>
            <person name="Ohm R."/>
            <person name="Sun H."/>
            <person name="Tunlid A."/>
            <person name="Henrissat B."/>
            <person name="Grigoriev I.V."/>
            <person name="Hibbett D.S."/>
            <person name="Martin F."/>
        </authorList>
    </citation>
    <scope>NUCLEOTIDE SEQUENCE [LARGE SCALE GENOMIC DNA]</scope>
    <source>
        <strain evidence="1 2">FD-317 M1</strain>
    </source>
</reference>
<dbReference type="HOGENOM" id="CLU_010083_0_1_1"/>
<dbReference type="InterPro" id="IPR050534">
    <property type="entry name" value="Coronavir_polyprotein_1ab"/>
</dbReference>
<evidence type="ECO:0008006" key="3">
    <source>
        <dbReference type="Google" id="ProtNLM"/>
    </source>
</evidence>
<name>A0A0D0CBY2_9AGAR</name>
<dbReference type="OrthoDB" id="6513042at2759"/>
<organism evidence="1 2">
    <name type="scientific">Collybiopsis luxurians FD-317 M1</name>
    <dbReference type="NCBI Taxonomy" id="944289"/>
    <lineage>
        <taxon>Eukaryota</taxon>
        <taxon>Fungi</taxon>
        <taxon>Dikarya</taxon>
        <taxon>Basidiomycota</taxon>
        <taxon>Agaricomycotina</taxon>
        <taxon>Agaricomycetes</taxon>
        <taxon>Agaricomycetidae</taxon>
        <taxon>Agaricales</taxon>
        <taxon>Marasmiineae</taxon>
        <taxon>Omphalotaceae</taxon>
        <taxon>Collybiopsis</taxon>
        <taxon>Collybiopsis luxurians</taxon>
    </lineage>
</organism>
<dbReference type="GO" id="GO:0043139">
    <property type="term" value="F:5'-3' DNA helicase activity"/>
    <property type="evidence" value="ECO:0007669"/>
    <property type="project" value="TreeGrafter"/>
</dbReference>
<dbReference type="Proteomes" id="UP000053593">
    <property type="component" value="Unassembled WGS sequence"/>
</dbReference>
<dbReference type="EMBL" id="KN834843">
    <property type="protein sequence ID" value="KIK52418.1"/>
    <property type="molecule type" value="Genomic_DNA"/>
</dbReference>
<sequence>MTTVRQDVLPLLPNGLPVFRYTRQEAGRAAVKLASSTCQVLGLALSQNNKGVLDRIAVATEDEVHIIHASGTRSRKLDKFFFKLLASEVTTLAGFGMAKLALRLQGHLDHRVRGVDLSTLFLNTSEAAVPPSEVIQKSGLCPLTNGFRVDRLWHENDQKNATNELCLRAWISAKVANCAKSLPLVRGAQKVDTNLVKAEVLACLHTLIKQNDLLALTRPRISNNEFDSFKMKKGGKIELVNSRYKTRVRHSNSSQSYVEITAQDGSVYQGFTTGAKGKTTAIKLHTFVPNATPFQSVSVVGLEDPTAAEKAQEALVLRILQGQVSLLDAPFVRYLWFRSHWDVQRLNASSEACAEMQYIEHLNPSQAEVVGAMTCTAGSPIVVVHGPPGTGKTTTISSAAEIWSKVYLEPVWIIGHSNVSVKNIAEKLSQRNVDFKLIVSKEFYVEWHEHIYEKIQENLIRTDRLPRDRVGLSRMIGSSTVILSTLALLSNPGLERNGMFDIVPVQNLVVDEASQIDVFEYMASSQWLFSHVFYEFRNSLGKVCFFGDPKQLPPFGQEECRSLQSVFDVPHLKGNSYFLDVQCKSSMFNLSSSIQLTVVY</sequence>